<dbReference type="RefSeq" id="XP_056056052.1">
    <property type="nucleotide sequence ID" value="XM_056199180.1"/>
</dbReference>
<keyword evidence="2" id="KW-1185">Reference proteome</keyword>
<evidence type="ECO:0000313" key="1">
    <source>
        <dbReference type="EMBL" id="KAJ4155928.1"/>
    </source>
</evidence>
<reference evidence="1" key="1">
    <citation type="journal article" date="2023" name="Access Microbiol">
        <title>De-novo genome assembly for Akanthomyces muscarius, a biocontrol agent of insect agricultural pests.</title>
        <authorList>
            <person name="Erdos Z."/>
            <person name="Studholme D.J."/>
            <person name="Raymond B."/>
            <person name="Sharma M."/>
        </authorList>
    </citation>
    <scope>NUCLEOTIDE SEQUENCE</scope>
    <source>
        <strain evidence="1">Ve6</strain>
    </source>
</reference>
<proteinExistence type="predicted"/>
<gene>
    <name evidence="1" type="ORF">LMH87_001150</name>
</gene>
<evidence type="ECO:0000313" key="2">
    <source>
        <dbReference type="Proteomes" id="UP001144673"/>
    </source>
</evidence>
<dbReference type="AlphaFoldDB" id="A0A9W8ULS5"/>
<protein>
    <submittedName>
        <fullName evidence="1">Uncharacterized protein</fullName>
    </submittedName>
</protein>
<comment type="caution">
    <text evidence="1">The sequence shown here is derived from an EMBL/GenBank/DDBJ whole genome shotgun (WGS) entry which is preliminary data.</text>
</comment>
<dbReference type="Proteomes" id="UP001144673">
    <property type="component" value="Chromosome 6"/>
</dbReference>
<dbReference type="GeneID" id="80888309"/>
<dbReference type="EMBL" id="JAJHUN010000007">
    <property type="protein sequence ID" value="KAJ4155928.1"/>
    <property type="molecule type" value="Genomic_DNA"/>
</dbReference>
<name>A0A9W8ULS5_AKAMU</name>
<dbReference type="KEGG" id="amus:LMH87_001150"/>
<sequence length="348" mass="37548">MPWICDGNNWICCPAPKHLDMSPHEKMQLGCIIPTRARRASPGGTASPTARIPLPLPGALRFKRLARSHPLRCRQAQGLERSAISIIGAGDGAGSSKLLLQRHATTQLPLAFAERALFGGKAVGLQGRMSAFGSAWREPPRARKREEKVKCQEVMDLTTTSIPSGLAYSFGSHVLLILGLGRRQPTAGFPAACSYRKGRSSAAGTCLCSTTEWLVQLPQLVWLCEASEPWPPPLQQRQLPLTTVGGNGALVLDLLLPCRRARVRPHLRIGAALLPCKSSATSPKPGKRGQRGRQERALRRFVEPSFFARPSFGPLSKLGEDILIRASHGPTGQSALGQCAHNHGQVAT</sequence>
<accession>A0A9W8ULS5</accession>
<organism evidence="1 2">
    <name type="scientific">Akanthomyces muscarius</name>
    <name type="common">Entomopathogenic fungus</name>
    <name type="synonym">Lecanicillium muscarium</name>
    <dbReference type="NCBI Taxonomy" id="2231603"/>
    <lineage>
        <taxon>Eukaryota</taxon>
        <taxon>Fungi</taxon>
        <taxon>Dikarya</taxon>
        <taxon>Ascomycota</taxon>
        <taxon>Pezizomycotina</taxon>
        <taxon>Sordariomycetes</taxon>
        <taxon>Hypocreomycetidae</taxon>
        <taxon>Hypocreales</taxon>
        <taxon>Cordycipitaceae</taxon>
        <taxon>Akanthomyces</taxon>
    </lineage>
</organism>